<sequence>MQQKAATPRRLPANSSGAAVLADAEALHSAVSDLVRVYQFRDRDKICCYDISVTQCYALEALAEKGPMRSQALAELLLLDKSTTTRVVDALERKGYVTRKADASDARALSLEITRGGRTLYETINRDLIAQQAELLADLDPEVRAGVTDVIRRLARAAEARFVSGISVGSCSPKGCG</sequence>
<evidence type="ECO:0000313" key="2">
    <source>
        <dbReference type="EMBL" id="MDC8014989.1"/>
    </source>
</evidence>
<dbReference type="InterPro" id="IPR039422">
    <property type="entry name" value="MarR/SlyA-like"/>
</dbReference>
<comment type="caution">
    <text evidence="2">The sequence shown here is derived from an EMBL/GenBank/DDBJ whole genome shotgun (WGS) entry which is preliminary data.</text>
</comment>
<dbReference type="InterPro" id="IPR000835">
    <property type="entry name" value="HTH_MarR-typ"/>
</dbReference>
<dbReference type="GO" id="GO:0003700">
    <property type="term" value="F:DNA-binding transcription factor activity"/>
    <property type="evidence" value="ECO:0007669"/>
    <property type="project" value="InterPro"/>
</dbReference>
<gene>
    <name evidence="2" type="ORF">OD750_020790</name>
</gene>
<dbReference type="SUPFAM" id="SSF46785">
    <property type="entry name" value="Winged helix' DNA-binding domain"/>
    <property type="match status" value="1"/>
</dbReference>
<dbReference type="InterPro" id="IPR036390">
    <property type="entry name" value="WH_DNA-bd_sf"/>
</dbReference>
<reference evidence="2" key="1">
    <citation type="submission" date="2023-02" db="EMBL/GenBank/DDBJ databases">
        <title>Tahibacter soli sp. nov. isolated from soil.</title>
        <authorList>
            <person name="Baek J.H."/>
            <person name="Lee J.K."/>
            <person name="Choi D.G."/>
            <person name="Jeon C.O."/>
        </authorList>
    </citation>
    <scope>NUCLEOTIDE SEQUENCE</scope>
    <source>
        <strain evidence="2">BL</strain>
    </source>
</reference>
<feature type="domain" description="HTH marR-type" evidence="1">
    <location>
        <begin position="24"/>
        <end position="156"/>
    </location>
</feature>
<protein>
    <submittedName>
        <fullName evidence="2">MarR family transcriptional regulator</fullName>
    </submittedName>
</protein>
<proteinExistence type="predicted"/>
<name>A0A9X3YNH1_9GAMM</name>
<dbReference type="GO" id="GO:0006950">
    <property type="term" value="P:response to stress"/>
    <property type="evidence" value="ECO:0007669"/>
    <property type="project" value="TreeGrafter"/>
</dbReference>
<dbReference type="RefSeq" id="WP_263540775.1">
    <property type="nucleotide sequence ID" value="NZ_JAOVZO020000019.1"/>
</dbReference>
<dbReference type="Pfam" id="PF01047">
    <property type="entry name" value="MarR"/>
    <property type="match status" value="1"/>
</dbReference>
<evidence type="ECO:0000313" key="3">
    <source>
        <dbReference type="Proteomes" id="UP001139971"/>
    </source>
</evidence>
<keyword evidence="3" id="KW-1185">Reference proteome</keyword>
<dbReference type="PANTHER" id="PTHR33164:SF57">
    <property type="entry name" value="MARR-FAMILY TRANSCRIPTIONAL REGULATOR"/>
    <property type="match status" value="1"/>
</dbReference>
<dbReference type="Proteomes" id="UP001139971">
    <property type="component" value="Unassembled WGS sequence"/>
</dbReference>
<dbReference type="Gene3D" id="1.10.10.10">
    <property type="entry name" value="Winged helix-like DNA-binding domain superfamily/Winged helix DNA-binding domain"/>
    <property type="match status" value="1"/>
</dbReference>
<dbReference type="PRINTS" id="PR00598">
    <property type="entry name" value="HTHMARR"/>
</dbReference>
<organism evidence="2 3">
    <name type="scientific">Tahibacter soli</name>
    <dbReference type="NCBI Taxonomy" id="2983605"/>
    <lineage>
        <taxon>Bacteria</taxon>
        <taxon>Pseudomonadati</taxon>
        <taxon>Pseudomonadota</taxon>
        <taxon>Gammaproteobacteria</taxon>
        <taxon>Lysobacterales</taxon>
        <taxon>Rhodanobacteraceae</taxon>
        <taxon>Tahibacter</taxon>
    </lineage>
</organism>
<dbReference type="SMART" id="SM00347">
    <property type="entry name" value="HTH_MARR"/>
    <property type="match status" value="1"/>
</dbReference>
<dbReference type="InterPro" id="IPR036388">
    <property type="entry name" value="WH-like_DNA-bd_sf"/>
</dbReference>
<accession>A0A9X3YNH1</accession>
<dbReference type="EMBL" id="JAOVZO020000019">
    <property type="protein sequence ID" value="MDC8014989.1"/>
    <property type="molecule type" value="Genomic_DNA"/>
</dbReference>
<dbReference type="AlphaFoldDB" id="A0A9X3YNH1"/>
<evidence type="ECO:0000259" key="1">
    <source>
        <dbReference type="PROSITE" id="PS50995"/>
    </source>
</evidence>
<dbReference type="PANTHER" id="PTHR33164">
    <property type="entry name" value="TRANSCRIPTIONAL REGULATOR, MARR FAMILY"/>
    <property type="match status" value="1"/>
</dbReference>
<dbReference type="PROSITE" id="PS50995">
    <property type="entry name" value="HTH_MARR_2"/>
    <property type="match status" value="1"/>
</dbReference>